<accession>A0A1G8KKE6</accession>
<dbReference type="OrthoDB" id="9775203at2"/>
<gene>
    <name evidence="2" type="ORF">SAMN05192534_1541</name>
</gene>
<sequence length="89" mass="10583">DQGSHFTSPTYTDLLHSHDINISMDGKGRALDNIIIERLWRSLKYEDIYLKEYETPRAVRQGIRNYLTFYNEERPHQALEDQPPAEIYQ</sequence>
<proteinExistence type="predicted"/>
<organism evidence="2 3">
    <name type="scientific">Alteribacillus persepolensis</name>
    <dbReference type="NCBI Taxonomy" id="568899"/>
    <lineage>
        <taxon>Bacteria</taxon>
        <taxon>Bacillati</taxon>
        <taxon>Bacillota</taxon>
        <taxon>Bacilli</taxon>
        <taxon>Bacillales</taxon>
        <taxon>Bacillaceae</taxon>
        <taxon>Alteribacillus</taxon>
    </lineage>
</organism>
<dbReference type="SUPFAM" id="SSF53098">
    <property type="entry name" value="Ribonuclease H-like"/>
    <property type="match status" value="1"/>
</dbReference>
<dbReference type="InterPro" id="IPR036397">
    <property type="entry name" value="RNaseH_sf"/>
</dbReference>
<reference evidence="2 3" key="1">
    <citation type="submission" date="2016-10" db="EMBL/GenBank/DDBJ databases">
        <authorList>
            <person name="de Groot N.N."/>
        </authorList>
    </citation>
    <scope>NUCLEOTIDE SEQUENCE [LARGE SCALE GENOMIC DNA]</scope>
    <source>
        <strain evidence="2 3">DSM 21632</strain>
    </source>
</reference>
<feature type="non-terminal residue" evidence="2">
    <location>
        <position position="1"/>
    </location>
</feature>
<feature type="domain" description="Integrase catalytic" evidence="1">
    <location>
        <begin position="1"/>
        <end position="89"/>
    </location>
</feature>
<name>A0A1G8KKE6_9BACI</name>
<dbReference type="GO" id="GO:0003676">
    <property type="term" value="F:nucleic acid binding"/>
    <property type="evidence" value="ECO:0007669"/>
    <property type="project" value="InterPro"/>
</dbReference>
<evidence type="ECO:0000259" key="1">
    <source>
        <dbReference type="PROSITE" id="PS50994"/>
    </source>
</evidence>
<dbReference type="Gene3D" id="3.30.420.10">
    <property type="entry name" value="Ribonuclease H-like superfamily/Ribonuclease H"/>
    <property type="match status" value="1"/>
</dbReference>
<evidence type="ECO:0000313" key="2">
    <source>
        <dbReference type="EMBL" id="SDI43907.1"/>
    </source>
</evidence>
<dbReference type="InterPro" id="IPR012337">
    <property type="entry name" value="RNaseH-like_sf"/>
</dbReference>
<dbReference type="RefSeq" id="WP_139184770.1">
    <property type="nucleotide sequence ID" value="NZ_FNDK01000054.1"/>
</dbReference>
<dbReference type="PANTHER" id="PTHR46889:SF4">
    <property type="entry name" value="TRANSPOSASE INSO FOR INSERTION SEQUENCE ELEMENT IS911B-RELATED"/>
    <property type="match status" value="1"/>
</dbReference>
<dbReference type="InterPro" id="IPR001584">
    <property type="entry name" value="Integrase_cat-core"/>
</dbReference>
<evidence type="ECO:0000313" key="3">
    <source>
        <dbReference type="Proteomes" id="UP000199163"/>
    </source>
</evidence>
<protein>
    <submittedName>
        <fullName evidence="2">Putative transposase</fullName>
    </submittedName>
</protein>
<dbReference type="GO" id="GO:0015074">
    <property type="term" value="P:DNA integration"/>
    <property type="evidence" value="ECO:0007669"/>
    <property type="project" value="InterPro"/>
</dbReference>
<dbReference type="Proteomes" id="UP000199163">
    <property type="component" value="Unassembled WGS sequence"/>
</dbReference>
<dbReference type="Pfam" id="PF13683">
    <property type="entry name" value="rve_3"/>
    <property type="match status" value="1"/>
</dbReference>
<keyword evidence="3" id="KW-1185">Reference proteome</keyword>
<dbReference type="EMBL" id="FNDK01000054">
    <property type="protein sequence ID" value="SDI43907.1"/>
    <property type="molecule type" value="Genomic_DNA"/>
</dbReference>
<dbReference type="AlphaFoldDB" id="A0A1G8KKE6"/>
<dbReference type="PROSITE" id="PS50994">
    <property type="entry name" value="INTEGRASE"/>
    <property type="match status" value="1"/>
</dbReference>
<dbReference type="STRING" id="568899.SAMN05192534_1541"/>
<dbReference type="PANTHER" id="PTHR46889">
    <property type="entry name" value="TRANSPOSASE INSF FOR INSERTION SEQUENCE IS3B-RELATED"/>
    <property type="match status" value="1"/>
</dbReference>
<dbReference type="InterPro" id="IPR050900">
    <property type="entry name" value="Transposase_IS3/IS150/IS904"/>
</dbReference>